<dbReference type="Gene3D" id="3.90.1200.10">
    <property type="match status" value="1"/>
</dbReference>
<name>A0ABR1IV08_9AGAR</name>
<evidence type="ECO:0000313" key="2">
    <source>
        <dbReference type="EMBL" id="KAK7440048.1"/>
    </source>
</evidence>
<organism evidence="2 3">
    <name type="scientific">Marasmiellus scandens</name>
    <dbReference type="NCBI Taxonomy" id="2682957"/>
    <lineage>
        <taxon>Eukaryota</taxon>
        <taxon>Fungi</taxon>
        <taxon>Dikarya</taxon>
        <taxon>Basidiomycota</taxon>
        <taxon>Agaricomycotina</taxon>
        <taxon>Agaricomycetes</taxon>
        <taxon>Agaricomycetidae</taxon>
        <taxon>Agaricales</taxon>
        <taxon>Marasmiineae</taxon>
        <taxon>Omphalotaceae</taxon>
        <taxon>Marasmiellus</taxon>
    </lineage>
</organism>
<dbReference type="PANTHER" id="PTHR21310">
    <property type="entry name" value="AMINOGLYCOSIDE PHOSPHOTRANSFERASE-RELATED-RELATED"/>
    <property type="match status" value="1"/>
</dbReference>
<evidence type="ECO:0000313" key="3">
    <source>
        <dbReference type="Proteomes" id="UP001498398"/>
    </source>
</evidence>
<reference evidence="2 3" key="1">
    <citation type="submission" date="2024-01" db="EMBL/GenBank/DDBJ databases">
        <title>A draft genome for the cacao thread blight pathogen Marasmiellus scandens.</title>
        <authorList>
            <person name="Baruah I.K."/>
            <person name="Leung J."/>
            <person name="Bukari Y."/>
            <person name="Amoako-Attah I."/>
            <person name="Meinhardt L.W."/>
            <person name="Bailey B.A."/>
            <person name="Cohen S.P."/>
        </authorList>
    </citation>
    <scope>NUCLEOTIDE SEQUENCE [LARGE SCALE GENOMIC DNA]</scope>
    <source>
        <strain evidence="2 3">GH-19</strain>
    </source>
</reference>
<dbReference type="Proteomes" id="UP001498398">
    <property type="component" value="Unassembled WGS sequence"/>
</dbReference>
<comment type="caution">
    <text evidence="2">The sequence shown here is derived from an EMBL/GenBank/DDBJ whole genome shotgun (WGS) entry which is preliminary data.</text>
</comment>
<proteinExistence type="predicted"/>
<accession>A0ABR1IV08</accession>
<dbReference type="SUPFAM" id="SSF56112">
    <property type="entry name" value="Protein kinase-like (PK-like)"/>
    <property type="match status" value="1"/>
</dbReference>
<dbReference type="InterPro" id="IPR011009">
    <property type="entry name" value="Kinase-like_dom_sf"/>
</dbReference>
<evidence type="ECO:0000259" key="1">
    <source>
        <dbReference type="Pfam" id="PF01636"/>
    </source>
</evidence>
<sequence length="351" mass="40972">MLNYETPFTHDKASPIDSFSDEELQILIKGIDRTSDAIGATPQLGTLGKPPVYRLRPYELVVKFSRNDHGNEPYIMEYVRQHTHIPIPRVHRVLQDPSELGIWIVMDYIEGECLLTRWHALSWWQRLQIVFILRSYVQRLHRTPVPHPDVPGPFNETGQPLPCHGGHLDAVGPFPTYADLASWHDRMQISLLSRRRDTMRYPKFDTSYPLVLCHFDLHMRNIILDKDNRVWLVDWGYAGVYPSWFEYLPLASWANAPHSAYRLPRSFAIFASFITGDYYWYYKNYILPLILHLESCPQQLINNYFAKLDYDPVLYYPSDVARPPLSQRMMRGVLDIVYSGLSTVWSLCVGK</sequence>
<keyword evidence="3" id="KW-1185">Reference proteome</keyword>
<dbReference type="Pfam" id="PF01636">
    <property type="entry name" value="APH"/>
    <property type="match status" value="1"/>
</dbReference>
<feature type="domain" description="Aminoglycoside phosphotransferase" evidence="1">
    <location>
        <begin position="75"/>
        <end position="260"/>
    </location>
</feature>
<dbReference type="InterPro" id="IPR002575">
    <property type="entry name" value="Aminoglycoside_PTrfase"/>
</dbReference>
<dbReference type="PANTHER" id="PTHR21310:SF39">
    <property type="entry name" value="AMINOGLYCOSIDE PHOSPHOTRANSFERASE DOMAIN-CONTAINING PROTEIN"/>
    <property type="match status" value="1"/>
</dbReference>
<protein>
    <recommendedName>
        <fullName evidence="1">Aminoglycoside phosphotransferase domain-containing protein</fullName>
    </recommendedName>
</protein>
<gene>
    <name evidence="2" type="ORF">VKT23_017299</name>
</gene>
<dbReference type="InterPro" id="IPR051678">
    <property type="entry name" value="AGP_Transferase"/>
</dbReference>
<dbReference type="EMBL" id="JBANRG010000070">
    <property type="protein sequence ID" value="KAK7440048.1"/>
    <property type="molecule type" value="Genomic_DNA"/>
</dbReference>